<dbReference type="GO" id="GO:0004527">
    <property type="term" value="F:exonuclease activity"/>
    <property type="evidence" value="ECO:0007669"/>
    <property type="project" value="UniProtKB-KW"/>
</dbReference>
<evidence type="ECO:0000313" key="3">
    <source>
        <dbReference type="Proteomes" id="UP000787635"/>
    </source>
</evidence>
<keyword evidence="2" id="KW-0269">Exonuclease</keyword>
<name>A0ABX1E8F9_9PROT</name>
<evidence type="ECO:0000259" key="1">
    <source>
        <dbReference type="SMART" id="SM00479"/>
    </source>
</evidence>
<dbReference type="Pfam" id="PF00929">
    <property type="entry name" value="RNase_T"/>
    <property type="match status" value="1"/>
</dbReference>
<dbReference type="CDD" id="cd06127">
    <property type="entry name" value="DEDDh"/>
    <property type="match status" value="1"/>
</dbReference>
<organism evidence="2 3">
    <name type="scientific">Falsiroseomonas selenitidurans</name>
    <dbReference type="NCBI Taxonomy" id="2716335"/>
    <lineage>
        <taxon>Bacteria</taxon>
        <taxon>Pseudomonadati</taxon>
        <taxon>Pseudomonadota</taxon>
        <taxon>Alphaproteobacteria</taxon>
        <taxon>Acetobacterales</taxon>
        <taxon>Roseomonadaceae</taxon>
        <taxon>Falsiroseomonas</taxon>
    </lineage>
</organism>
<proteinExistence type="predicted"/>
<dbReference type="SMART" id="SM00479">
    <property type="entry name" value="EXOIII"/>
    <property type="match status" value="1"/>
</dbReference>
<reference evidence="2 3" key="1">
    <citation type="submission" date="2020-03" db="EMBL/GenBank/DDBJ databases">
        <title>Roseomonas selenitidurans sp. nov. isolated from urban soil.</title>
        <authorList>
            <person name="Liu H."/>
        </authorList>
    </citation>
    <scope>NUCLEOTIDE SEQUENCE [LARGE SCALE GENOMIC DNA]</scope>
    <source>
        <strain evidence="2 3">BU-1</strain>
    </source>
</reference>
<keyword evidence="2" id="KW-0436">Ligase</keyword>
<dbReference type="Gene3D" id="3.30.420.10">
    <property type="entry name" value="Ribonuclease H-like superfamily/Ribonuclease H"/>
    <property type="match status" value="1"/>
</dbReference>
<feature type="domain" description="Exonuclease" evidence="1">
    <location>
        <begin position="8"/>
        <end position="182"/>
    </location>
</feature>
<comment type="caution">
    <text evidence="2">The sequence shown here is derived from an EMBL/GenBank/DDBJ whole genome shotgun (WGS) entry which is preliminary data.</text>
</comment>
<dbReference type="RefSeq" id="WP_168033976.1">
    <property type="nucleotide sequence ID" value="NZ_JAAVNE010000041.1"/>
</dbReference>
<dbReference type="InterPro" id="IPR036397">
    <property type="entry name" value="RNaseH_sf"/>
</dbReference>
<dbReference type="SUPFAM" id="SSF53098">
    <property type="entry name" value="Ribonuclease H-like"/>
    <property type="match status" value="1"/>
</dbReference>
<dbReference type="InterPro" id="IPR013520">
    <property type="entry name" value="Ribonucl_H"/>
</dbReference>
<dbReference type="EMBL" id="JAAVNE010000041">
    <property type="protein sequence ID" value="NKC33243.1"/>
    <property type="molecule type" value="Genomic_DNA"/>
</dbReference>
<keyword evidence="3" id="KW-1185">Reference proteome</keyword>
<dbReference type="GO" id="GO:0016874">
    <property type="term" value="F:ligase activity"/>
    <property type="evidence" value="ECO:0007669"/>
    <property type="project" value="UniProtKB-KW"/>
</dbReference>
<accession>A0ABX1E8F9</accession>
<gene>
    <name evidence="2" type="ORF">HEQ75_20440</name>
</gene>
<keyword evidence="2" id="KW-0378">Hydrolase</keyword>
<protein>
    <submittedName>
        <fullName evidence="2">3'-5' exonuclease</fullName>
    </submittedName>
</protein>
<dbReference type="Proteomes" id="UP000787635">
    <property type="component" value="Unassembled WGS sequence"/>
</dbReference>
<evidence type="ECO:0000313" key="2">
    <source>
        <dbReference type="EMBL" id="NKC33243.1"/>
    </source>
</evidence>
<sequence>MSTSRQEIFISIDVETAGPIPGEYSMLSIGACVVAAPSTTFACELKPINDRFVQEALEVSGMSLDQLKRDGTEPEAAMRRFRAWVDKVAGDATPVFVGFNAPFDWSFVNYYFHRFTGENPFGFTALDIKALWMGVSGCSWADTRSSRIAEEVHPELHGDHDALHDALYQAELFRLILNRKSRCGSVS</sequence>
<keyword evidence="2" id="KW-0540">Nuclease</keyword>
<dbReference type="InterPro" id="IPR012337">
    <property type="entry name" value="RNaseH-like_sf"/>
</dbReference>